<comment type="caution">
    <text evidence="4">Lacks conserved residue(s) required for the propagation of feature annotation.</text>
</comment>
<keyword evidence="3 4" id="KW-0443">Lipid metabolism</keyword>
<dbReference type="PANTHER" id="PTHR14226:SF64">
    <property type="entry name" value="PNPLA DOMAIN-CONTAINING PROTEIN"/>
    <property type="match status" value="1"/>
</dbReference>
<feature type="short sequence motif" description="GXSXG" evidence="4">
    <location>
        <begin position="62"/>
        <end position="66"/>
    </location>
</feature>
<sequence length="314" mass="34741">MHPTLELIQQRYESNSLPLHRTDDARLALVLEGGSSRAAYGGGMVGVLEDYGLVDVFDAVYGTSAGALNAAWFVCQRANANMFGWWEPESMKSIINFCNVLARKPIVDGDYLIDYVYQNITHMGFDDIIASDVEYHAIATDADTGENVDLHPFITDVPSLKKAMKATARIPVLSGQPVELAGRRFIDGGMTENVPVETALADGATHVLVIRTKAPSIELPATNKYKQRVVTRWMEKHTPGSAHTWELRNRRKQEIEILMHESSDRVLQVAPPADAPKISMVNSNTQTLKRAVDIGKTTMQAALAPLNLDQRSRR</sequence>
<dbReference type="Pfam" id="PF01734">
    <property type="entry name" value="Patatin"/>
    <property type="match status" value="1"/>
</dbReference>
<accession>A0A7H2BFF4</accession>
<dbReference type="Proteomes" id="UP000516404">
    <property type="component" value="Chromosome"/>
</dbReference>
<evidence type="ECO:0000256" key="1">
    <source>
        <dbReference type="ARBA" id="ARBA00022801"/>
    </source>
</evidence>
<dbReference type="RefSeq" id="WP_190725071.1">
    <property type="nucleotide sequence ID" value="NZ_CP061539.1"/>
</dbReference>
<gene>
    <name evidence="6" type="ORF">IDM49_03780</name>
</gene>
<evidence type="ECO:0000256" key="2">
    <source>
        <dbReference type="ARBA" id="ARBA00022963"/>
    </source>
</evidence>
<protein>
    <submittedName>
        <fullName evidence="6">Patatin-like phospholipase family protein</fullName>
    </submittedName>
</protein>
<dbReference type="Gene3D" id="3.40.1090.10">
    <property type="entry name" value="Cytosolic phospholipase A2 catalytic domain"/>
    <property type="match status" value="2"/>
</dbReference>
<reference evidence="6 7" key="1">
    <citation type="submission" date="2020-09" db="EMBL/GenBank/DDBJ databases">
        <title>Investigation of environmental microbes.</title>
        <authorList>
            <person name="Ou Y."/>
            <person name="Kang Q."/>
        </authorList>
    </citation>
    <scope>NUCLEOTIDE SEQUENCE [LARGE SCALE GENOMIC DNA]</scope>
    <source>
        <strain evidence="6 7">KJZ-14</strain>
    </source>
</reference>
<dbReference type="PANTHER" id="PTHR14226">
    <property type="entry name" value="NEUROPATHY TARGET ESTERASE/SWISS CHEESE D.MELANOGASTER"/>
    <property type="match status" value="1"/>
</dbReference>
<feature type="short sequence motif" description="DGA/G" evidence="4">
    <location>
        <begin position="187"/>
        <end position="189"/>
    </location>
</feature>
<evidence type="ECO:0000256" key="4">
    <source>
        <dbReference type="PROSITE-ProRule" id="PRU01161"/>
    </source>
</evidence>
<evidence type="ECO:0000313" key="6">
    <source>
        <dbReference type="EMBL" id="QNV38400.1"/>
    </source>
</evidence>
<evidence type="ECO:0000313" key="7">
    <source>
        <dbReference type="Proteomes" id="UP000516404"/>
    </source>
</evidence>
<dbReference type="GeneID" id="96623346"/>
<dbReference type="KEGG" id="rter:IDM49_03780"/>
<keyword evidence="2 4" id="KW-0442">Lipid degradation</keyword>
<proteinExistence type="predicted"/>
<feature type="active site" description="Proton acceptor" evidence="4">
    <location>
        <position position="187"/>
    </location>
</feature>
<keyword evidence="1 4" id="KW-0378">Hydrolase</keyword>
<evidence type="ECO:0000256" key="3">
    <source>
        <dbReference type="ARBA" id="ARBA00023098"/>
    </source>
</evidence>
<name>A0A7H2BFF4_9MICC</name>
<dbReference type="GO" id="GO:0016042">
    <property type="term" value="P:lipid catabolic process"/>
    <property type="evidence" value="ECO:0007669"/>
    <property type="project" value="UniProtKB-UniRule"/>
</dbReference>
<dbReference type="InterPro" id="IPR016035">
    <property type="entry name" value="Acyl_Trfase/lysoPLipase"/>
</dbReference>
<dbReference type="SUPFAM" id="SSF52151">
    <property type="entry name" value="FabD/lysophospholipase-like"/>
    <property type="match status" value="1"/>
</dbReference>
<dbReference type="InterPro" id="IPR002641">
    <property type="entry name" value="PNPLA_dom"/>
</dbReference>
<feature type="domain" description="PNPLA" evidence="5">
    <location>
        <begin position="29"/>
        <end position="200"/>
    </location>
</feature>
<evidence type="ECO:0000259" key="5">
    <source>
        <dbReference type="PROSITE" id="PS51635"/>
    </source>
</evidence>
<dbReference type="InterPro" id="IPR050301">
    <property type="entry name" value="NTE"/>
</dbReference>
<dbReference type="EMBL" id="CP061539">
    <property type="protein sequence ID" value="QNV38400.1"/>
    <property type="molecule type" value="Genomic_DNA"/>
</dbReference>
<dbReference type="AlphaFoldDB" id="A0A7H2BFF4"/>
<keyword evidence="7" id="KW-1185">Reference proteome</keyword>
<organism evidence="6 7">
    <name type="scientific">Rothia terrae</name>
    <dbReference type="NCBI Taxonomy" id="396015"/>
    <lineage>
        <taxon>Bacteria</taxon>
        <taxon>Bacillati</taxon>
        <taxon>Actinomycetota</taxon>
        <taxon>Actinomycetes</taxon>
        <taxon>Micrococcales</taxon>
        <taxon>Micrococcaceae</taxon>
        <taxon>Rothia</taxon>
    </lineage>
</organism>
<dbReference type="PROSITE" id="PS51635">
    <property type="entry name" value="PNPLA"/>
    <property type="match status" value="1"/>
</dbReference>
<feature type="active site" description="Nucleophile" evidence="4">
    <location>
        <position position="64"/>
    </location>
</feature>
<dbReference type="GO" id="GO:0016787">
    <property type="term" value="F:hydrolase activity"/>
    <property type="evidence" value="ECO:0007669"/>
    <property type="project" value="UniProtKB-UniRule"/>
</dbReference>